<comment type="caution">
    <text evidence="1">The sequence shown here is derived from an EMBL/GenBank/DDBJ whole genome shotgun (WGS) entry which is preliminary data.</text>
</comment>
<accession>X0VB30</accession>
<dbReference type="AlphaFoldDB" id="X0VB30"/>
<feature type="non-terminal residue" evidence="1">
    <location>
        <position position="1"/>
    </location>
</feature>
<organism evidence="1">
    <name type="scientific">marine sediment metagenome</name>
    <dbReference type="NCBI Taxonomy" id="412755"/>
    <lineage>
        <taxon>unclassified sequences</taxon>
        <taxon>metagenomes</taxon>
        <taxon>ecological metagenomes</taxon>
    </lineage>
</organism>
<evidence type="ECO:0000313" key="1">
    <source>
        <dbReference type="EMBL" id="GAG09698.1"/>
    </source>
</evidence>
<gene>
    <name evidence="1" type="ORF">S01H1_40899</name>
</gene>
<dbReference type="EMBL" id="BARS01025917">
    <property type="protein sequence ID" value="GAG09698.1"/>
    <property type="molecule type" value="Genomic_DNA"/>
</dbReference>
<sequence length="267" mass="30043">LTQIAGDIYSFEGYWSLMPYQLVADHFKYKLSTTEQFNNFIFELLVAKDVRHRYKAYDVDALFFDPATDRGGPDIVLRRGADETDIYCKARSPLSVLDVSFDVLQYVFGCFYRLIQDSGRSYKLGIDLKGKFTVADAHGLLAQLRSAFASRSEVLKEPKGSSYHAELFRLNIPTDGLSLAQINSLLARDTGDLWVEIGGFNPSGQAKATRVAVCSVSANEHKTFEDHVIEIVRQTAREARGGNPLVVAIHFHRYVGWEDYLGKLTSR</sequence>
<name>X0VB30_9ZZZZ</name>
<protein>
    <submittedName>
        <fullName evidence="1">Uncharacterized protein</fullName>
    </submittedName>
</protein>
<feature type="non-terminal residue" evidence="1">
    <location>
        <position position="267"/>
    </location>
</feature>
<proteinExistence type="predicted"/>
<reference evidence="1" key="1">
    <citation type="journal article" date="2014" name="Front. Microbiol.">
        <title>High frequency of phylogenetically diverse reductive dehalogenase-homologous genes in deep subseafloor sedimentary metagenomes.</title>
        <authorList>
            <person name="Kawai M."/>
            <person name="Futagami T."/>
            <person name="Toyoda A."/>
            <person name="Takaki Y."/>
            <person name="Nishi S."/>
            <person name="Hori S."/>
            <person name="Arai W."/>
            <person name="Tsubouchi T."/>
            <person name="Morono Y."/>
            <person name="Uchiyama I."/>
            <person name="Ito T."/>
            <person name="Fujiyama A."/>
            <person name="Inagaki F."/>
            <person name="Takami H."/>
        </authorList>
    </citation>
    <scope>NUCLEOTIDE SEQUENCE</scope>
    <source>
        <strain evidence="1">Expedition CK06-06</strain>
    </source>
</reference>